<reference evidence="7 8" key="1">
    <citation type="submission" date="2020-08" db="EMBL/GenBank/DDBJ databases">
        <title>Genomic Encyclopedia of Type Strains, Phase IV (KMG-IV): sequencing the most valuable type-strain genomes for metagenomic binning, comparative biology and taxonomic classification.</title>
        <authorList>
            <person name="Goeker M."/>
        </authorList>
    </citation>
    <scope>NUCLEOTIDE SEQUENCE [LARGE SCALE GENOMIC DNA]</scope>
    <source>
        <strain evidence="7 8">DSM 25799</strain>
    </source>
</reference>
<dbReference type="EC" id="2.1.1.-" evidence="6"/>
<feature type="binding site" evidence="6">
    <location>
        <position position="69"/>
    </location>
    <ligand>
        <name>S-adenosyl-L-methionine</name>
        <dbReference type="ChEBI" id="CHEBI:59789"/>
    </ligand>
</feature>
<comment type="caution">
    <text evidence="7">The sequence shown here is derived from an EMBL/GenBank/DDBJ whole genome shotgun (WGS) entry which is preliminary data.</text>
</comment>
<dbReference type="PANTHER" id="PTHR31760:SF0">
    <property type="entry name" value="S-ADENOSYL-L-METHIONINE-DEPENDENT METHYLTRANSFERASES SUPERFAMILY PROTEIN"/>
    <property type="match status" value="1"/>
</dbReference>
<dbReference type="Gene3D" id="3.40.50.150">
    <property type="entry name" value="Vaccinia Virus protein VP39"/>
    <property type="match status" value="1"/>
</dbReference>
<comment type="caution">
    <text evidence="6">Lacks conserved residue(s) required for the propagation of feature annotation.</text>
</comment>
<accession>A0A7W8CZI0</accession>
<dbReference type="NCBIfam" id="TIGR00138">
    <property type="entry name" value="rsmG_gidB"/>
    <property type="match status" value="1"/>
</dbReference>
<comment type="function">
    <text evidence="6">Specifically methylates the N7 position of a guanine in 16S rRNA.</text>
</comment>
<gene>
    <name evidence="6" type="primary">rsmG</name>
    <name evidence="7" type="ORF">HNQ47_001916</name>
</gene>
<keyword evidence="5 6" id="KW-0949">S-adenosyl-L-methionine</keyword>
<organism evidence="7 8">
    <name type="scientific">Catenisphaera adipataccumulans</name>
    <dbReference type="NCBI Taxonomy" id="700500"/>
    <lineage>
        <taxon>Bacteria</taxon>
        <taxon>Bacillati</taxon>
        <taxon>Bacillota</taxon>
        <taxon>Erysipelotrichia</taxon>
        <taxon>Erysipelotrichales</taxon>
        <taxon>Erysipelotrichaceae</taxon>
        <taxon>Catenisphaera</taxon>
    </lineage>
</organism>
<dbReference type="HAMAP" id="MF_00074">
    <property type="entry name" value="16SrRNA_methyltr_G"/>
    <property type="match status" value="1"/>
</dbReference>
<evidence type="ECO:0000256" key="5">
    <source>
        <dbReference type="ARBA" id="ARBA00022691"/>
    </source>
</evidence>
<dbReference type="RefSeq" id="WP_183329164.1">
    <property type="nucleotide sequence ID" value="NZ_JACHHK010000009.1"/>
</dbReference>
<comment type="similarity">
    <text evidence="6">Belongs to the methyltransferase superfamily. RNA methyltransferase RsmG family.</text>
</comment>
<dbReference type="InterPro" id="IPR029063">
    <property type="entry name" value="SAM-dependent_MTases_sf"/>
</dbReference>
<evidence type="ECO:0000256" key="1">
    <source>
        <dbReference type="ARBA" id="ARBA00022490"/>
    </source>
</evidence>
<evidence type="ECO:0000256" key="2">
    <source>
        <dbReference type="ARBA" id="ARBA00022552"/>
    </source>
</evidence>
<sequence length="226" mass="25966">MKKEAFIQKLNINERQQEQFEIYQQLLCSWNQKMNLTAITDEEEIWEKHFYDSVMPFVDLPAGTLCDVGSGAGFPGIPAAIVYPQLQVTLLEPNHKRCRFLEEVKTQCSVPVEIVCARAEDFVKERRESFDYVSARAVARMTLLMELCAPLLKVDGLMIALKGRNGNIELDQASQAMKILGMKLEQEKAVTIEDAEHLNFYFRKVRSTPKKYPRNYGQMKKKPLGE</sequence>
<dbReference type="SUPFAM" id="SSF53335">
    <property type="entry name" value="S-adenosyl-L-methionine-dependent methyltransferases"/>
    <property type="match status" value="1"/>
</dbReference>
<feature type="binding site" evidence="6">
    <location>
        <position position="136"/>
    </location>
    <ligand>
        <name>S-adenosyl-L-methionine</name>
        <dbReference type="ChEBI" id="CHEBI:59789"/>
    </ligand>
</feature>
<protein>
    <recommendedName>
        <fullName evidence="6">Ribosomal RNA small subunit methyltransferase G</fullName>
        <ecNumber evidence="6">2.1.1.-</ecNumber>
    </recommendedName>
    <alternativeName>
        <fullName evidence="6">16S rRNA 7-methylguanosine methyltransferase</fullName>
        <shortName evidence="6">16S rRNA m7G methyltransferase</shortName>
    </alternativeName>
</protein>
<dbReference type="Proteomes" id="UP000539953">
    <property type="component" value="Unassembled WGS sequence"/>
</dbReference>
<feature type="binding site" evidence="6">
    <location>
        <position position="74"/>
    </location>
    <ligand>
        <name>S-adenosyl-L-methionine</name>
        <dbReference type="ChEBI" id="CHEBI:59789"/>
    </ligand>
</feature>
<dbReference type="PIRSF" id="PIRSF003078">
    <property type="entry name" value="GidB"/>
    <property type="match status" value="1"/>
</dbReference>
<evidence type="ECO:0000256" key="6">
    <source>
        <dbReference type="HAMAP-Rule" id="MF_00074"/>
    </source>
</evidence>
<keyword evidence="8" id="KW-1185">Reference proteome</keyword>
<name>A0A7W8CZI0_9FIRM</name>
<keyword evidence="3 6" id="KW-0489">Methyltransferase</keyword>
<evidence type="ECO:0000256" key="4">
    <source>
        <dbReference type="ARBA" id="ARBA00022679"/>
    </source>
</evidence>
<evidence type="ECO:0000313" key="8">
    <source>
        <dbReference type="Proteomes" id="UP000539953"/>
    </source>
</evidence>
<keyword evidence="2 6" id="KW-0698">rRNA processing</keyword>
<comment type="subcellular location">
    <subcellularLocation>
        <location evidence="6">Cytoplasm</location>
    </subcellularLocation>
</comment>
<dbReference type="FunFam" id="3.40.50.150:FF:000041">
    <property type="entry name" value="Ribosomal RNA small subunit methyltransferase G"/>
    <property type="match status" value="1"/>
</dbReference>
<evidence type="ECO:0000256" key="3">
    <source>
        <dbReference type="ARBA" id="ARBA00022603"/>
    </source>
</evidence>
<dbReference type="CDD" id="cd02440">
    <property type="entry name" value="AdoMet_MTases"/>
    <property type="match status" value="1"/>
</dbReference>
<feature type="binding site" evidence="6">
    <location>
        <begin position="119"/>
        <end position="120"/>
    </location>
    <ligand>
        <name>S-adenosyl-L-methionine</name>
        <dbReference type="ChEBI" id="CHEBI:59789"/>
    </ligand>
</feature>
<keyword evidence="4 6" id="KW-0808">Transferase</keyword>
<dbReference type="GO" id="GO:0005829">
    <property type="term" value="C:cytosol"/>
    <property type="evidence" value="ECO:0007669"/>
    <property type="project" value="TreeGrafter"/>
</dbReference>
<evidence type="ECO:0000313" key="7">
    <source>
        <dbReference type="EMBL" id="MBB5183869.1"/>
    </source>
</evidence>
<dbReference type="AlphaFoldDB" id="A0A7W8CZI0"/>
<keyword evidence="1 6" id="KW-0963">Cytoplasm</keyword>
<dbReference type="EMBL" id="JACHHK010000009">
    <property type="protein sequence ID" value="MBB5183869.1"/>
    <property type="molecule type" value="Genomic_DNA"/>
</dbReference>
<dbReference type="GO" id="GO:0070043">
    <property type="term" value="F:rRNA (guanine-N7-)-methyltransferase activity"/>
    <property type="evidence" value="ECO:0007669"/>
    <property type="project" value="UniProtKB-UniRule"/>
</dbReference>
<dbReference type="InterPro" id="IPR003682">
    <property type="entry name" value="rRNA_ssu_MeTfrase_G"/>
</dbReference>
<dbReference type="PANTHER" id="PTHR31760">
    <property type="entry name" value="S-ADENOSYL-L-METHIONINE-DEPENDENT METHYLTRANSFERASES SUPERFAMILY PROTEIN"/>
    <property type="match status" value="1"/>
</dbReference>
<dbReference type="Pfam" id="PF02527">
    <property type="entry name" value="GidB"/>
    <property type="match status" value="1"/>
</dbReference>
<proteinExistence type="inferred from homology"/>